<dbReference type="EMBL" id="MT732457">
    <property type="protein sequence ID" value="QQV90456.1"/>
    <property type="molecule type" value="Genomic_DNA"/>
</dbReference>
<keyword evidence="1" id="KW-0175">Coiled coil</keyword>
<reference evidence="3" key="1">
    <citation type="submission" date="2020-07" db="EMBL/GenBank/DDBJ databases">
        <title>Highly diverse flavobacterial phages as mortality factor during North Sea spring blooms.</title>
        <authorList>
            <person name="Bartlau N."/>
            <person name="Wichels A."/>
            <person name="Krohne G."/>
            <person name="Adriaenssens E.M."/>
            <person name="Heins A."/>
            <person name="Fuchs B.M."/>
            <person name="Amann R."/>
            <person name="Moraru C."/>
        </authorList>
    </citation>
    <scope>NUCLEOTIDE SEQUENCE</scope>
</reference>
<protein>
    <submittedName>
        <fullName evidence="3">Uncharacterized protein</fullName>
    </submittedName>
</protein>
<feature type="coiled-coil region" evidence="1">
    <location>
        <begin position="91"/>
        <end position="121"/>
    </location>
</feature>
<accession>A0A8E4ZCC2</accession>
<keyword evidence="4" id="KW-1185">Reference proteome</keyword>
<sequence>MDITMTKKTIVLIGLAITLFNCGVKKTAVKTKTDRTLTEQTKTTSFRLGDTIKFDLPNLKYKDTVIEKISYKNKTPSVARVTYDKDGNATFECLQSQIEQTQETNRQLVELIKEKDKSKEETFNPQYFIYALGVLGLIVLLGFTGVLKINKNK</sequence>
<gene>
    <name evidence="3" type="ORF">Harreka1_49</name>
</gene>
<evidence type="ECO:0000313" key="3">
    <source>
        <dbReference type="EMBL" id="QQV90456.1"/>
    </source>
</evidence>
<evidence type="ECO:0000256" key="1">
    <source>
        <dbReference type="SAM" id="Coils"/>
    </source>
</evidence>
<keyword evidence="2" id="KW-0812">Transmembrane</keyword>
<keyword evidence="2" id="KW-1133">Transmembrane helix</keyword>
<evidence type="ECO:0000313" key="4">
    <source>
        <dbReference type="Proteomes" id="UP000693706"/>
    </source>
</evidence>
<keyword evidence="2" id="KW-0472">Membrane</keyword>
<feature type="transmembrane region" description="Helical" evidence="2">
    <location>
        <begin position="127"/>
        <end position="147"/>
    </location>
</feature>
<proteinExistence type="predicted"/>
<dbReference type="Proteomes" id="UP000693706">
    <property type="component" value="Segment"/>
</dbReference>
<evidence type="ECO:0000256" key="2">
    <source>
        <dbReference type="SAM" id="Phobius"/>
    </source>
</evidence>
<name>A0A8E4ZCC2_9CAUD</name>
<organism evidence="3 4">
    <name type="scientific">Olleya phage Harreka_1</name>
    <dbReference type="NCBI Taxonomy" id="2745673"/>
    <lineage>
        <taxon>Viruses</taxon>
        <taxon>Duplodnaviria</taxon>
        <taxon>Heunggongvirae</taxon>
        <taxon>Uroviricota</taxon>
        <taxon>Caudoviricetes</taxon>
        <taxon>Aggregaviridae</taxon>
        <taxon>Harrekavirus</taxon>
        <taxon>Harrekavirus harreka</taxon>
    </lineage>
</organism>